<dbReference type="GO" id="GO:0046872">
    <property type="term" value="F:metal ion binding"/>
    <property type="evidence" value="ECO:0007669"/>
    <property type="project" value="UniProtKB-KW"/>
</dbReference>
<feature type="region of interest" description="Disordered" evidence="12">
    <location>
        <begin position="297"/>
        <end position="346"/>
    </location>
</feature>
<dbReference type="AlphaFoldDB" id="A0AAD7TF17"/>
<keyword evidence="3" id="KW-0964">Secreted</keyword>
<feature type="signal peptide" evidence="13">
    <location>
        <begin position="1"/>
        <end position="22"/>
    </location>
</feature>
<keyword evidence="10" id="KW-0325">Glycoprotein</keyword>
<evidence type="ECO:0000256" key="6">
    <source>
        <dbReference type="ARBA" id="ARBA00023002"/>
    </source>
</evidence>
<keyword evidence="6" id="KW-0560">Oxidoreductase</keyword>
<feature type="region of interest" description="Disordered" evidence="12">
    <location>
        <begin position="219"/>
        <end position="242"/>
    </location>
</feature>
<evidence type="ECO:0000256" key="10">
    <source>
        <dbReference type="ARBA" id="ARBA00023180"/>
    </source>
</evidence>
<comment type="cofactor">
    <cofactor evidence="1">
        <name>Cu(2+)</name>
        <dbReference type="ChEBI" id="CHEBI:29036"/>
    </cofactor>
</comment>
<gene>
    <name evidence="14" type="ORF">ONZ51_g12869</name>
</gene>
<keyword evidence="8" id="KW-0503">Monooxygenase</keyword>
<evidence type="ECO:0000256" key="4">
    <source>
        <dbReference type="ARBA" id="ARBA00022723"/>
    </source>
</evidence>
<comment type="similarity">
    <text evidence="11">Belongs to the polysaccharide monooxygenase AA14 family.</text>
</comment>
<keyword evidence="4" id="KW-0479">Metal-binding</keyword>
<evidence type="ECO:0000256" key="9">
    <source>
        <dbReference type="ARBA" id="ARBA00023157"/>
    </source>
</evidence>
<keyword evidence="15" id="KW-1185">Reference proteome</keyword>
<sequence>MLAALPASLAVAAAAFASTASAHIAFWSPAMYGFNVTDQTFSYDNRPQVPLYNMTFDQWWFHGHIGYPPNPGDFYELKAGGEVDAILSCDKGATVYYNSSQGRVSGDVGYGSNSPCPGAPMSEYHTTGFDDLKGCALAIAYKSDVNDVQPDDFVIFSVNQTCVWEMHTKFQVPNLPACPEEGCHCAWFWIHSIDSGSEQIYMNGFKCKVTGDVGTQPLGKPAVPRRCGADPDNGRPDPTPGNCTIGAKLPMYWYQREGNNMFEDTYHAPYYDDLYGFHDGAQTDIFQDGVIASLAGSGAGSGPTSTPVASSATAVTSAAQTTPTQAPPASSSPNAPASSVTPSSSATISSSTAVSSTFTHPDTTFISSTPVPTSIATSADISVSISASIDIGAVVGSSISTSSAPAETRKCKPRPAGSAPAVNKRKHARHLSGLRHSL</sequence>
<evidence type="ECO:0000256" key="3">
    <source>
        <dbReference type="ARBA" id="ARBA00022525"/>
    </source>
</evidence>
<protein>
    <recommendedName>
        <fullName evidence="16">Lytic polysaccharide monooxygenase</fullName>
    </recommendedName>
</protein>
<name>A0AAD7TF17_9APHY</name>
<evidence type="ECO:0000256" key="5">
    <source>
        <dbReference type="ARBA" id="ARBA00022729"/>
    </source>
</evidence>
<proteinExistence type="inferred from homology"/>
<dbReference type="GO" id="GO:0004497">
    <property type="term" value="F:monooxygenase activity"/>
    <property type="evidence" value="ECO:0007669"/>
    <property type="project" value="UniProtKB-KW"/>
</dbReference>
<organism evidence="14 15">
    <name type="scientific">Trametes cubensis</name>
    <dbReference type="NCBI Taxonomy" id="1111947"/>
    <lineage>
        <taxon>Eukaryota</taxon>
        <taxon>Fungi</taxon>
        <taxon>Dikarya</taxon>
        <taxon>Basidiomycota</taxon>
        <taxon>Agaricomycotina</taxon>
        <taxon>Agaricomycetes</taxon>
        <taxon>Polyporales</taxon>
        <taxon>Polyporaceae</taxon>
        <taxon>Trametes</taxon>
    </lineage>
</organism>
<keyword evidence="7" id="KW-0186">Copper</keyword>
<evidence type="ECO:0000256" key="11">
    <source>
        <dbReference type="ARBA" id="ARBA00046340"/>
    </source>
</evidence>
<evidence type="ECO:0008006" key="16">
    <source>
        <dbReference type="Google" id="ProtNLM"/>
    </source>
</evidence>
<evidence type="ECO:0000256" key="12">
    <source>
        <dbReference type="SAM" id="MobiDB-lite"/>
    </source>
</evidence>
<comment type="subcellular location">
    <subcellularLocation>
        <location evidence="2">Secreted</location>
    </subcellularLocation>
</comment>
<dbReference type="Pfam" id="PF22810">
    <property type="entry name" value="LPMO_AA14"/>
    <property type="match status" value="1"/>
</dbReference>
<reference evidence="14" key="1">
    <citation type="submission" date="2022-11" db="EMBL/GenBank/DDBJ databases">
        <title>Genome Sequence of Cubamyces cubensis.</title>
        <authorList>
            <person name="Buettner E."/>
        </authorList>
    </citation>
    <scope>NUCLEOTIDE SEQUENCE</scope>
    <source>
        <strain evidence="14">MPL-01</strain>
    </source>
</reference>
<evidence type="ECO:0000256" key="7">
    <source>
        <dbReference type="ARBA" id="ARBA00023008"/>
    </source>
</evidence>
<keyword evidence="5 13" id="KW-0732">Signal</keyword>
<feature type="chain" id="PRO_5042232435" description="Lytic polysaccharide monooxygenase" evidence="13">
    <location>
        <begin position="23"/>
        <end position="438"/>
    </location>
</feature>
<feature type="region of interest" description="Disordered" evidence="12">
    <location>
        <begin position="399"/>
        <end position="438"/>
    </location>
</feature>
<dbReference type="EMBL" id="JAPEVG010000905">
    <property type="protein sequence ID" value="KAJ8454723.1"/>
    <property type="molecule type" value="Genomic_DNA"/>
</dbReference>
<accession>A0AAD7TF17</accession>
<comment type="caution">
    <text evidence="14">The sequence shown here is derived from an EMBL/GenBank/DDBJ whole genome shotgun (WGS) entry which is preliminary data.</text>
</comment>
<keyword evidence="9" id="KW-1015">Disulfide bond</keyword>
<evidence type="ECO:0000256" key="8">
    <source>
        <dbReference type="ARBA" id="ARBA00023033"/>
    </source>
</evidence>
<evidence type="ECO:0000256" key="1">
    <source>
        <dbReference type="ARBA" id="ARBA00001973"/>
    </source>
</evidence>
<feature type="compositionally biased region" description="Basic residues" evidence="12">
    <location>
        <begin position="423"/>
        <end position="438"/>
    </location>
</feature>
<dbReference type="Proteomes" id="UP001215151">
    <property type="component" value="Unassembled WGS sequence"/>
</dbReference>
<dbReference type="GO" id="GO:0005576">
    <property type="term" value="C:extracellular region"/>
    <property type="evidence" value="ECO:0007669"/>
    <property type="project" value="UniProtKB-SubCell"/>
</dbReference>
<dbReference type="InterPro" id="IPR054497">
    <property type="entry name" value="LPMO_AA14"/>
</dbReference>
<evidence type="ECO:0000256" key="2">
    <source>
        <dbReference type="ARBA" id="ARBA00004613"/>
    </source>
</evidence>
<evidence type="ECO:0000313" key="15">
    <source>
        <dbReference type="Proteomes" id="UP001215151"/>
    </source>
</evidence>
<evidence type="ECO:0000313" key="14">
    <source>
        <dbReference type="EMBL" id="KAJ8454723.1"/>
    </source>
</evidence>
<evidence type="ECO:0000256" key="13">
    <source>
        <dbReference type="SAM" id="SignalP"/>
    </source>
</evidence>